<dbReference type="Gene3D" id="2.60.120.330">
    <property type="entry name" value="B-lactam Antibiotic, Isopenicillin N Synthase, Chain"/>
    <property type="match status" value="1"/>
</dbReference>
<organism evidence="7 8">
    <name type="scientific">Dioscorea zingiberensis</name>
    <dbReference type="NCBI Taxonomy" id="325984"/>
    <lineage>
        <taxon>Eukaryota</taxon>
        <taxon>Viridiplantae</taxon>
        <taxon>Streptophyta</taxon>
        <taxon>Embryophyta</taxon>
        <taxon>Tracheophyta</taxon>
        <taxon>Spermatophyta</taxon>
        <taxon>Magnoliopsida</taxon>
        <taxon>Liliopsida</taxon>
        <taxon>Dioscoreales</taxon>
        <taxon>Dioscoreaceae</taxon>
        <taxon>Dioscorea</taxon>
    </lineage>
</organism>
<dbReference type="InterPro" id="IPR005123">
    <property type="entry name" value="Oxoglu/Fe-dep_dioxygenase_dom"/>
</dbReference>
<dbReference type="FunFam" id="2.60.120.330:FF:000026">
    <property type="entry name" value="DIBOA-glucoside dioxygenase BX6"/>
    <property type="match status" value="1"/>
</dbReference>
<evidence type="ECO:0000313" key="7">
    <source>
        <dbReference type="EMBL" id="KAJ0987243.1"/>
    </source>
</evidence>
<dbReference type="PROSITE" id="PS51471">
    <property type="entry name" value="FE2OG_OXY"/>
    <property type="match status" value="1"/>
</dbReference>
<dbReference type="SUPFAM" id="SSF51197">
    <property type="entry name" value="Clavaminate synthase-like"/>
    <property type="match status" value="1"/>
</dbReference>
<dbReference type="AlphaFoldDB" id="A0A9D5HSG1"/>
<accession>A0A9D5HSG1</accession>
<name>A0A9D5HSG1_9LILI</name>
<evidence type="ECO:0000256" key="4">
    <source>
        <dbReference type="ARBA" id="ARBA00023004"/>
    </source>
</evidence>
<keyword evidence="3 5" id="KW-0560">Oxidoreductase</keyword>
<dbReference type="InterPro" id="IPR026992">
    <property type="entry name" value="DIOX_N"/>
</dbReference>
<dbReference type="Pfam" id="PF14226">
    <property type="entry name" value="DIOX_N"/>
    <property type="match status" value="1"/>
</dbReference>
<dbReference type="Pfam" id="PF03171">
    <property type="entry name" value="2OG-FeII_Oxy"/>
    <property type="match status" value="1"/>
</dbReference>
<dbReference type="OrthoDB" id="288590at2759"/>
<evidence type="ECO:0000256" key="5">
    <source>
        <dbReference type="RuleBase" id="RU003682"/>
    </source>
</evidence>
<feature type="domain" description="Fe2OG dioxygenase" evidence="6">
    <location>
        <begin position="195"/>
        <end position="305"/>
    </location>
</feature>
<keyword evidence="8" id="KW-1185">Reference proteome</keyword>
<dbReference type="PANTHER" id="PTHR10209">
    <property type="entry name" value="OXIDOREDUCTASE, 2OG-FE II OXYGENASE FAMILY PROTEIN"/>
    <property type="match status" value="1"/>
</dbReference>
<dbReference type="EMBL" id="JAGGNH010000001">
    <property type="protein sequence ID" value="KAJ0987243.1"/>
    <property type="molecule type" value="Genomic_DNA"/>
</dbReference>
<comment type="caution">
    <text evidence="7">The sequence shown here is derived from an EMBL/GenBank/DDBJ whole genome shotgun (WGS) entry which is preliminary data.</text>
</comment>
<dbReference type="InterPro" id="IPR044861">
    <property type="entry name" value="IPNS-like_FE2OG_OXY"/>
</dbReference>
<dbReference type="GO" id="GO:0046872">
    <property type="term" value="F:metal ion binding"/>
    <property type="evidence" value="ECO:0007669"/>
    <property type="project" value="UniProtKB-KW"/>
</dbReference>
<keyword evidence="4 5" id="KW-0408">Iron</keyword>
<dbReference type="InterPro" id="IPR027443">
    <property type="entry name" value="IPNS-like_sf"/>
</dbReference>
<dbReference type="PANTHER" id="PTHR10209:SF751">
    <property type="entry name" value="OS06G0255100 PROTEIN"/>
    <property type="match status" value="1"/>
</dbReference>
<sequence>MTTAMVGFDRAEAVKEFDETKAGVKGLVDSGITALPPIFHHPNPHLSPAASHLSIPTVDLSLPRSIVVDHIRSASKEWGFFQIVNHGIPLSAIENTISAIRSFHELPADVRSQHYTRGFVGGVSYSSNVDLFKAGAASWRDTVQIAMAPVRPEVDRIPEVCRAETLAWDEHVKEITREVMGLMCEGLGVDTKRIEEMSCLEARMMVCHYYPPCPEPDRTLGIVDHTDPSVLTVLIQDLIGGLQVKKEENGEEVWVDVKPIPGALVINVGDLLQIISNDTYKSVKHRVVANSQEEARVSIGIFYNPAKRGELELYGPLPELISSEKPAVYRNFTMSEFMTTYFSKELRSKFTVEQFKL</sequence>
<evidence type="ECO:0000259" key="6">
    <source>
        <dbReference type="PROSITE" id="PS51471"/>
    </source>
</evidence>
<dbReference type="Proteomes" id="UP001085076">
    <property type="component" value="Miscellaneous, Linkage group lg01"/>
</dbReference>
<gene>
    <name evidence="7" type="ORF">J5N97_005599</name>
</gene>
<reference evidence="7" key="1">
    <citation type="submission" date="2021-03" db="EMBL/GenBank/DDBJ databases">
        <authorList>
            <person name="Li Z."/>
            <person name="Yang C."/>
        </authorList>
    </citation>
    <scope>NUCLEOTIDE SEQUENCE</scope>
    <source>
        <strain evidence="7">Dzin_1.0</strain>
        <tissue evidence="7">Leaf</tissue>
    </source>
</reference>
<comment type="similarity">
    <text evidence="1 5">Belongs to the iron/ascorbate-dependent oxidoreductase family.</text>
</comment>
<protein>
    <recommendedName>
        <fullName evidence="6">Fe2OG dioxygenase domain-containing protein</fullName>
    </recommendedName>
</protein>
<evidence type="ECO:0000256" key="1">
    <source>
        <dbReference type="ARBA" id="ARBA00008056"/>
    </source>
</evidence>
<proteinExistence type="inferred from homology"/>
<evidence type="ECO:0000256" key="2">
    <source>
        <dbReference type="ARBA" id="ARBA00022723"/>
    </source>
</evidence>
<keyword evidence="2 5" id="KW-0479">Metal-binding</keyword>
<evidence type="ECO:0000313" key="8">
    <source>
        <dbReference type="Proteomes" id="UP001085076"/>
    </source>
</evidence>
<evidence type="ECO:0000256" key="3">
    <source>
        <dbReference type="ARBA" id="ARBA00023002"/>
    </source>
</evidence>
<dbReference type="GO" id="GO:0051213">
    <property type="term" value="F:dioxygenase activity"/>
    <property type="evidence" value="ECO:0007669"/>
    <property type="project" value="UniProtKB-ARBA"/>
</dbReference>
<reference evidence="7" key="2">
    <citation type="journal article" date="2022" name="Hortic Res">
        <title>The genome of Dioscorea zingiberensis sheds light on the biosynthesis, origin and evolution of the medicinally important diosgenin saponins.</title>
        <authorList>
            <person name="Li Y."/>
            <person name="Tan C."/>
            <person name="Li Z."/>
            <person name="Guo J."/>
            <person name="Li S."/>
            <person name="Chen X."/>
            <person name="Wang C."/>
            <person name="Dai X."/>
            <person name="Yang H."/>
            <person name="Song W."/>
            <person name="Hou L."/>
            <person name="Xu J."/>
            <person name="Tong Z."/>
            <person name="Xu A."/>
            <person name="Yuan X."/>
            <person name="Wang W."/>
            <person name="Yang Q."/>
            <person name="Chen L."/>
            <person name="Sun Z."/>
            <person name="Wang K."/>
            <person name="Pan B."/>
            <person name="Chen J."/>
            <person name="Bao Y."/>
            <person name="Liu F."/>
            <person name="Qi X."/>
            <person name="Gang D.R."/>
            <person name="Wen J."/>
            <person name="Li J."/>
        </authorList>
    </citation>
    <scope>NUCLEOTIDE SEQUENCE</scope>
    <source>
        <strain evidence="7">Dzin_1.0</strain>
    </source>
</reference>